<accession>A0ABQ4N6H4</accession>
<evidence type="ECO:0000256" key="1">
    <source>
        <dbReference type="ARBA" id="ARBA00002190"/>
    </source>
</evidence>
<dbReference type="Pfam" id="PF00872">
    <property type="entry name" value="Transposase_mut"/>
    <property type="match status" value="1"/>
</dbReference>
<evidence type="ECO:0000313" key="8">
    <source>
        <dbReference type="Proteomes" id="UP000680304"/>
    </source>
</evidence>
<keyword evidence="3 6" id="KW-0815">Transposition</keyword>
<keyword evidence="8" id="KW-1185">Reference proteome</keyword>
<proteinExistence type="inferred from homology"/>
<keyword evidence="5 6" id="KW-0233">DNA recombination</keyword>
<keyword evidence="4 6" id="KW-0238">DNA-binding</keyword>
<evidence type="ECO:0000256" key="2">
    <source>
        <dbReference type="ARBA" id="ARBA00010961"/>
    </source>
</evidence>
<evidence type="ECO:0000256" key="5">
    <source>
        <dbReference type="ARBA" id="ARBA00023172"/>
    </source>
</evidence>
<dbReference type="EMBL" id="BOVJ01000073">
    <property type="protein sequence ID" value="GIQ63818.1"/>
    <property type="molecule type" value="Genomic_DNA"/>
</dbReference>
<evidence type="ECO:0000256" key="3">
    <source>
        <dbReference type="ARBA" id="ARBA00022578"/>
    </source>
</evidence>
<protein>
    <recommendedName>
        <fullName evidence="6">Mutator family transposase</fullName>
    </recommendedName>
</protein>
<dbReference type="PANTHER" id="PTHR33217:SF8">
    <property type="entry name" value="MUTATOR FAMILY TRANSPOSASE"/>
    <property type="match status" value="1"/>
</dbReference>
<evidence type="ECO:0000256" key="4">
    <source>
        <dbReference type="ARBA" id="ARBA00023125"/>
    </source>
</evidence>
<gene>
    <name evidence="7" type="ORF">PACILC2_23860</name>
</gene>
<comment type="similarity">
    <text evidence="2 6">Belongs to the transposase mutator family.</text>
</comment>
<keyword evidence="6" id="KW-0814">Transposable element</keyword>
<dbReference type="PANTHER" id="PTHR33217">
    <property type="entry name" value="TRANSPOSASE FOR INSERTION SEQUENCE ELEMENT IS1081"/>
    <property type="match status" value="1"/>
</dbReference>
<evidence type="ECO:0000256" key="6">
    <source>
        <dbReference type="RuleBase" id="RU365089"/>
    </source>
</evidence>
<comment type="caution">
    <text evidence="7">The sequence shown here is derived from an EMBL/GenBank/DDBJ whole genome shotgun (WGS) entry which is preliminary data.</text>
</comment>
<name>A0ABQ4N6H4_9BACL</name>
<evidence type="ECO:0000313" key="7">
    <source>
        <dbReference type="EMBL" id="GIQ63818.1"/>
    </source>
</evidence>
<dbReference type="InterPro" id="IPR001207">
    <property type="entry name" value="Transposase_mutator"/>
</dbReference>
<sequence length="124" mass="14945">MYSAPCYEDAVRQFHAVELKWLRQYPRELASWRADLPVLLTFYKYPQDIWQAIYTTNAIERTVKEIRKRLYPMNSVPNIDAAEKIAYLVASDYNERWSKRIIRGFGMETTKDAFEKMYRERYGE</sequence>
<reference evidence="7 8" key="1">
    <citation type="submission" date="2021-04" db="EMBL/GenBank/DDBJ databases">
        <title>Draft genome sequence of Paenibacillus cisolokensis, LC2-13A.</title>
        <authorList>
            <person name="Uke A."/>
            <person name="Chhe C."/>
            <person name="Baramee S."/>
            <person name="Kosugi A."/>
        </authorList>
    </citation>
    <scope>NUCLEOTIDE SEQUENCE [LARGE SCALE GENOMIC DNA]</scope>
    <source>
        <strain evidence="7 8">LC2-13A</strain>
    </source>
</reference>
<dbReference type="Proteomes" id="UP000680304">
    <property type="component" value="Unassembled WGS sequence"/>
</dbReference>
<comment type="function">
    <text evidence="1 6">Required for the transposition of the insertion element.</text>
</comment>
<organism evidence="7 8">
    <name type="scientific">Paenibacillus cisolokensis</name>
    <dbReference type="NCBI Taxonomy" id="1658519"/>
    <lineage>
        <taxon>Bacteria</taxon>
        <taxon>Bacillati</taxon>
        <taxon>Bacillota</taxon>
        <taxon>Bacilli</taxon>
        <taxon>Bacillales</taxon>
        <taxon>Paenibacillaceae</taxon>
        <taxon>Paenibacillus</taxon>
    </lineage>
</organism>